<sequence>MHRLISGWKTRARAFKREVSALYLALHHPRLPWHARLLASLVVAYALSPVDLIPDFVPILGHLDDLVLIPLGVALVLHLIPEEILREAREKAEKLDSLPRSWLAAAVILALWLVLTGYFAWVGIRYLL</sequence>
<accession>A0A3P4ATX8</accession>
<dbReference type="InterPro" id="IPR010652">
    <property type="entry name" value="DUF1232"/>
</dbReference>
<feature type="transmembrane region" description="Helical" evidence="5">
    <location>
        <begin position="101"/>
        <end position="124"/>
    </location>
</feature>
<evidence type="ECO:0000259" key="6">
    <source>
        <dbReference type="Pfam" id="PF06803"/>
    </source>
</evidence>
<reference evidence="7 8" key="1">
    <citation type="submission" date="2018-10" db="EMBL/GenBank/DDBJ databases">
        <authorList>
            <person name="Peiro R."/>
            <person name="Begona"/>
            <person name="Cbmso G."/>
            <person name="Lopez M."/>
            <person name="Gonzalez S."/>
            <person name="Sacristan E."/>
            <person name="Castillo E."/>
        </authorList>
    </citation>
    <scope>NUCLEOTIDE SEQUENCE [LARGE SCALE GENOMIC DNA]</scope>
    <source>
        <strain evidence="7">TTHNAR1</strain>
        <plasmid evidence="8">4</plasmid>
    </source>
</reference>
<geneLocation type="plasmid" evidence="7 8">
    <name>4</name>
</geneLocation>
<name>A0A3P4ATX8_THETH</name>
<dbReference type="Pfam" id="PF06803">
    <property type="entry name" value="DUF1232"/>
    <property type="match status" value="1"/>
</dbReference>
<evidence type="ECO:0000256" key="1">
    <source>
        <dbReference type="ARBA" id="ARBA00004127"/>
    </source>
</evidence>
<gene>
    <name evidence="7" type="ORF">TTHNP4_00012</name>
</gene>
<evidence type="ECO:0000256" key="3">
    <source>
        <dbReference type="ARBA" id="ARBA00022989"/>
    </source>
</evidence>
<keyword evidence="3 5" id="KW-1133">Transmembrane helix</keyword>
<proteinExistence type="predicted"/>
<evidence type="ECO:0000313" key="8">
    <source>
        <dbReference type="Proteomes" id="UP000279841"/>
    </source>
</evidence>
<keyword evidence="2 5" id="KW-0812">Transmembrane</keyword>
<evidence type="ECO:0000256" key="2">
    <source>
        <dbReference type="ARBA" id="ARBA00022692"/>
    </source>
</evidence>
<dbReference type="AlphaFoldDB" id="A0A3P4ATX8"/>
<keyword evidence="4 5" id="KW-0472">Membrane</keyword>
<organism evidence="7 8">
    <name type="scientific">Thermus thermophilus</name>
    <dbReference type="NCBI Taxonomy" id="274"/>
    <lineage>
        <taxon>Bacteria</taxon>
        <taxon>Thermotogati</taxon>
        <taxon>Deinococcota</taxon>
        <taxon>Deinococci</taxon>
        <taxon>Thermales</taxon>
        <taxon>Thermaceae</taxon>
        <taxon>Thermus</taxon>
    </lineage>
</organism>
<dbReference type="EMBL" id="LR027520">
    <property type="protein sequence ID" value="VCU54605.1"/>
    <property type="molecule type" value="Genomic_DNA"/>
</dbReference>
<keyword evidence="7" id="KW-0614">Plasmid</keyword>
<evidence type="ECO:0000313" key="7">
    <source>
        <dbReference type="EMBL" id="VCU54605.1"/>
    </source>
</evidence>
<comment type="subcellular location">
    <subcellularLocation>
        <location evidence="1">Endomembrane system</location>
        <topology evidence="1">Multi-pass membrane protein</topology>
    </subcellularLocation>
</comment>
<evidence type="ECO:0000256" key="4">
    <source>
        <dbReference type="ARBA" id="ARBA00023136"/>
    </source>
</evidence>
<evidence type="ECO:0000256" key="5">
    <source>
        <dbReference type="SAM" id="Phobius"/>
    </source>
</evidence>
<dbReference type="GO" id="GO:0012505">
    <property type="term" value="C:endomembrane system"/>
    <property type="evidence" value="ECO:0007669"/>
    <property type="project" value="UniProtKB-SubCell"/>
</dbReference>
<dbReference type="Proteomes" id="UP000279841">
    <property type="component" value="Plasmid 4"/>
</dbReference>
<feature type="domain" description="DUF1232" evidence="6">
    <location>
        <begin position="35"/>
        <end position="71"/>
    </location>
</feature>
<protein>
    <recommendedName>
        <fullName evidence="6">DUF1232 domain-containing protein</fullName>
    </recommendedName>
</protein>